<dbReference type="RefSeq" id="WP_154663363.1">
    <property type="nucleotide sequence ID" value="NZ_JACHBK010000011.1"/>
</dbReference>
<reference evidence="1 2" key="1">
    <citation type="submission" date="2020-08" db="EMBL/GenBank/DDBJ databases">
        <title>Genomic Encyclopedia of Type Strains, Phase IV (KMG-V): Genome sequencing to study the core and pangenomes of soil and plant-associated prokaryotes.</title>
        <authorList>
            <person name="Whitman W."/>
        </authorList>
    </citation>
    <scope>NUCLEOTIDE SEQUENCE [LARGE SCALE GENOMIC DNA]</scope>
    <source>
        <strain evidence="1 2">SEMIA 4084</strain>
    </source>
</reference>
<accession>A0A7W8XA89</accession>
<protein>
    <submittedName>
        <fullName evidence="1">Uncharacterized protein</fullName>
    </submittedName>
</protein>
<name>A0A7W8XA89_9HYPH</name>
<evidence type="ECO:0000313" key="2">
    <source>
        <dbReference type="Proteomes" id="UP000585507"/>
    </source>
</evidence>
<proteinExistence type="predicted"/>
<dbReference type="EMBL" id="JACHBK010000011">
    <property type="protein sequence ID" value="MBB5537994.1"/>
    <property type="molecule type" value="Genomic_DNA"/>
</dbReference>
<evidence type="ECO:0000313" key="1">
    <source>
        <dbReference type="EMBL" id="MBB5537994.1"/>
    </source>
</evidence>
<dbReference type="Proteomes" id="UP000585507">
    <property type="component" value="Unassembled WGS sequence"/>
</dbReference>
<organism evidence="1 2">
    <name type="scientific">Rhizobium giardinii</name>
    <dbReference type="NCBI Taxonomy" id="56731"/>
    <lineage>
        <taxon>Bacteria</taxon>
        <taxon>Pseudomonadati</taxon>
        <taxon>Pseudomonadota</taxon>
        <taxon>Alphaproteobacteria</taxon>
        <taxon>Hyphomicrobiales</taxon>
        <taxon>Rhizobiaceae</taxon>
        <taxon>Rhizobium/Agrobacterium group</taxon>
        <taxon>Rhizobium</taxon>
    </lineage>
</organism>
<dbReference type="AlphaFoldDB" id="A0A7W8XA89"/>
<comment type="caution">
    <text evidence="1">The sequence shown here is derived from an EMBL/GenBank/DDBJ whole genome shotgun (WGS) entry which is preliminary data.</text>
</comment>
<sequence>MSIVCASDSYPFLRRGLARIKQVLARWVHGFFAARSLAPTSITCYRSRAIVAPAVTRRKRDSATNAALGAPLKIPGGR</sequence>
<gene>
    <name evidence="1" type="ORF">GGD55_004715</name>
</gene>
<keyword evidence="2" id="KW-1185">Reference proteome</keyword>